<dbReference type="Gene3D" id="3.50.50.60">
    <property type="entry name" value="FAD/NAD(P)-binding domain"/>
    <property type="match status" value="1"/>
</dbReference>
<dbReference type="Pfam" id="PF01593">
    <property type="entry name" value="Amino_oxidase"/>
    <property type="match status" value="1"/>
</dbReference>
<evidence type="ECO:0000256" key="13">
    <source>
        <dbReference type="SAM" id="MobiDB-lite"/>
    </source>
</evidence>
<dbReference type="NCBIfam" id="TIGR02731">
    <property type="entry name" value="phytoene_desat"/>
    <property type="match status" value="1"/>
</dbReference>
<evidence type="ECO:0000259" key="14">
    <source>
        <dbReference type="Pfam" id="PF01593"/>
    </source>
</evidence>
<evidence type="ECO:0000256" key="6">
    <source>
        <dbReference type="ARBA" id="ARBA00022746"/>
    </source>
</evidence>
<dbReference type="GO" id="GO:0016166">
    <property type="term" value="F:phytoene dehydrogenase activity"/>
    <property type="evidence" value="ECO:0007669"/>
    <property type="project" value="InterPro"/>
</dbReference>
<keyword evidence="12" id="KW-0274">FAD</keyword>
<name>Q7XYL9_BIGNA</name>
<evidence type="ECO:0000256" key="11">
    <source>
        <dbReference type="PIRSR" id="PIRSR601613-1"/>
    </source>
</evidence>
<comment type="pathway">
    <text evidence="4">Carotenoid biosynthesis; lycopene biosynthesis.</text>
</comment>
<evidence type="ECO:0000256" key="3">
    <source>
        <dbReference type="ARBA" id="ARBA00004260"/>
    </source>
</evidence>
<comment type="similarity">
    <text evidence="5">Belongs to the carotenoid/retinoid oxidoreductase family.</text>
</comment>
<comment type="catalytic activity">
    <reaction evidence="10">
        <text>2 a plastoquinone + 15-cis-phytoene = 9,9',15-tri-cis-zeta-carotene + 2 a plastoquinol</text>
        <dbReference type="Rhea" id="RHEA:30287"/>
        <dbReference type="Rhea" id="RHEA-COMP:9561"/>
        <dbReference type="Rhea" id="RHEA-COMP:9562"/>
        <dbReference type="ChEBI" id="CHEBI:17757"/>
        <dbReference type="ChEBI" id="CHEBI:27787"/>
        <dbReference type="ChEBI" id="CHEBI:48717"/>
        <dbReference type="ChEBI" id="CHEBI:62192"/>
        <dbReference type="EC" id="1.3.5.5"/>
    </reaction>
</comment>
<dbReference type="EMBL" id="AY267661">
    <property type="protein sequence ID" value="AAP79175.1"/>
    <property type="molecule type" value="mRNA"/>
</dbReference>
<evidence type="ECO:0000256" key="7">
    <source>
        <dbReference type="ARBA" id="ARBA00022904"/>
    </source>
</evidence>
<dbReference type="InterPro" id="IPR014102">
    <property type="entry name" value="Phytoene_desaturase"/>
</dbReference>
<keyword evidence="12" id="KW-1133">Transmembrane helix</keyword>
<feature type="binding site" evidence="11">
    <location>
        <begin position="162"/>
        <end position="163"/>
    </location>
    <ligand>
        <name>FAD</name>
        <dbReference type="ChEBI" id="CHEBI:57692"/>
    </ligand>
</feature>
<keyword evidence="12" id="KW-0285">Flavoprotein</keyword>
<keyword evidence="8 12" id="KW-0560">Oxidoreductase</keyword>
<feature type="transmembrane region" description="Helical" evidence="12">
    <location>
        <begin position="27"/>
        <end position="45"/>
    </location>
</feature>
<keyword evidence="6" id="KW-0125">Carotenoid biosynthesis</keyword>
<dbReference type="EC" id="1.4.3.-" evidence="12"/>
<feature type="region of interest" description="Disordered" evidence="13">
    <location>
        <begin position="1"/>
        <end position="21"/>
    </location>
</feature>
<dbReference type="AlphaFoldDB" id="Q7XYL9"/>
<organism evidence="15">
    <name type="scientific">Bigelowiella natans</name>
    <name type="common">Pedinomonas minutissima</name>
    <name type="synonym">Chlorarachnion sp. (strain CCMP621)</name>
    <dbReference type="NCBI Taxonomy" id="227086"/>
    <lineage>
        <taxon>Eukaryota</taxon>
        <taxon>Sar</taxon>
        <taxon>Rhizaria</taxon>
        <taxon>Cercozoa</taxon>
        <taxon>Chlorarachniophyceae</taxon>
        <taxon>Bigelowiella</taxon>
    </lineage>
</organism>
<dbReference type="InterPro" id="IPR002937">
    <property type="entry name" value="Amino_oxidase"/>
</dbReference>
<accession>Q7XYL9</accession>
<dbReference type="UniPathway" id="UPA00803"/>
<evidence type="ECO:0000313" key="15">
    <source>
        <dbReference type="EMBL" id="AAP79175.1"/>
    </source>
</evidence>
<dbReference type="InterPro" id="IPR036188">
    <property type="entry name" value="FAD/NAD-bd_sf"/>
</dbReference>
<evidence type="ECO:0000256" key="4">
    <source>
        <dbReference type="ARBA" id="ARBA00004900"/>
    </source>
</evidence>
<reference evidence="15" key="1">
    <citation type="journal article" date="2003" name="Proc. Natl. Acad. Sci. U.S.A.">
        <title>Lateral gene transfer and the evolution of plastid-targeted proteins in the secondary plastid-containing alga Bigelowiella natans.</title>
        <authorList>
            <person name="Archibald J.M."/>
            <person name="Rogers M.B."/>
            <person name="Toop M."/>
            <person name="Ishida K."/>
            <person name="Keeling P.J."/>
        </authorList>
    </citation>
    <scope>NUCLEOTIDE SEQUENCE</scope>
    <source>
        <strain evidence="15">CCMP 621</strain>
    </source>
</reference>
<proteinExistence type="evidence at transcript level"/>
<dbReference type="HOGENOM" id="CLU_022687_1_1_1"/>
<evidence type="ECO:0000256" key="2">
    <source>
        <dbReference type="ARBA" id="ARBA00004170"/>
    </source>
</evidence>
<protein>
    <recommendedName>
        <fullName evidence="12">Amine oxidase</fullName>
        <ecNumber evidence="12">1.4.3.-</ecNumber>
    </recommendedName>
</protein>
<keyword evidence="12" id="KW-0812">Transmembrane</keyword>
<dbReference type="InterPro" id="IPR050464">
    <property type="entry name" value="Zeta_carotene_desat/Oxidored"/>
</dbReference>
<evidence type="ECO:0000256" key="1">
    <source>
        <dbReference type="ARBA" id="ARBA00001974"/>
    </source>
</evidence>
<dbReference type="FunFam" id="3.50.50.60:FF:000091">
    <property type="entry name" value="15-cis-phytoene desaturase, chloroplastic/chromoplastic"/>
    <property type="match status" value="1"/>
</dbReference>
<dbReference type="PANTHER" id="PTHR42923:SF45">
    <property type="entry name" value="15-CIS-PHYTOENE DESATURASE, CHLOROPLASTIC_CHROMOPLASTIC"/>
    <property type="match status" value="1"/>
</dbReference>
<dbReference type="PRINTS" id="PR00757">
    <property type="entry name" value="AMINEOXDASEF"/>
</dbReference>
<dbReference type="OMA" id="WKEHAMT"/>
<comment type="cofactor">
    <cofactor evidence="1 12">
        <name>FAD</name>
        <dbReference type="ChEBI" id="CHEBI:57692"/>
    </cofactor>
</comment>
<evidence type="ECO:0000256" key="10">
    <source>
        <dbReference type="ARBA" id="ARBA00049319"/>
    </source>
</evidence>
<evidence type="ECO:0000256" key="9">
    <source>
        <dbReference type="ARBA" id="ARBA00023136"/>
    </source>
</evidence>
<dbReference type="GO" id="GO:0016117">
    <property type="term" value="P:carotenoid biosynthetic process"/>
    <property type="evidence" value="ECO:0007669"/>
    <property type="project" value="UniProtKB-KW"/>
</dbReference>
<sequence>MMTAAPELQLGQQPLLPRRRQHSRSRMATVAMLACVVFFVALGLACMRQGGTSNLASSIRTSSRLSSPTSMSIPSMQQRLTFNKELAARHAFDLPTTRHHASPLLRKKSSSSTKVKSSMFSASTPVANPGSRGTVAVVGAGLAGLSTAKYLSDLGFKPIIVEARDVLGGKVAAWQDEDGDWYETGLHIFFGAYPNMLQLFTELGIQDRLQWKEHTMIFALPEKPGQFSRFDFPAAVPAPLNGIVAILLNTELLSWAEKIQFAFALLPVIWEEIRGNGQKYVEEMDKYSFSGYMEMLGAPKRVVDEVFIAMSKALAFVKPEDLSATVVLTALNRFLKETEGSKMAFLDGAPPERLCKPVVERIEANGGEVRLKNPLREIVLDEEGKVDHLKIADLNNGETYQLKADAYVSTMPVDILKKFVPQQWKSKEEFSKLDGLEGIPVINVHVWLDKKVCDVDQLMFSRSKLLSVYADMSNTCAEYADKDKSMLELVFADHLEGTDKWIGKSDQEIVDATMDELRKLFPKQMQGANVLKSHVVKTPRSVYWSKPGRQKFRPDQKTSVPNFYLAGCFTMQRYLASMEGAILSGKQAADEIQRSPQFNNYPPIEIPGVYGGWHDKTDVFPDNFGPKLDKYNKEGEQRLAT</sequence>
<keyword evidence="9 12" id="KW-0472">Membrane</keyword>
<comment type="similarity">
    <text evidence="12">Belongs to the flavin monoamine oxidase family.</text>
</comment>
<dbReference type="PANTHER" id="PTHR42923">
    <property type="entry name" value="PROTOPORPHYRINOGEN OXIDASE"/>
    <property type="match status" value="1"/>
</dbReference>
<keyword evidence="7" id="KW-0957">Chromoplast</keyword>
<dbReference type="SUPFAM" id="SSF51905">
    <property type="entry name" value="FAD/NAD(P)-binding domain"/>
    <property type="match status" value="1"/>
</dbReference>
<comment type="subcellular location">
    <subcellularLocation>
        <location evidence="2">Membrane</location>
        <topology evidence="2">Peripheral membrane protein</topology>
    </subcellularLocation>
    <subcellularLocation>
        <location evidence="3">Plastid</location>
        <location evidence="3">Chromoplast</location>
    </subcellularLocation>
</comment>
<evidence type="ECO:0000256" key="8">
    <source>
        <dbReference type="ARBA" id="ARBA00023002"/>
    </source>
</evidence>
<dbReference type="InterPro" id="IPR001613">
    <property type="entry name" value="Flavin_amine_oxidase"/>
</dbReference>
<evidence type="ECO:0000256" key="5">
    <source>
        <dbReference type="ARBA" id="ARBA00006046"/>
    </source>
</evidence>
<dbReference type="GO" id="GO:0016020">
    <property type="term" value="C:membrane"/>
    <property type="evidence" value="ECO:0007669"/>
    <property type="project" value="UniProtKB-SubCell"/>
</dbReference>
<feature type="domain" description="Amine oxidase" evidence="14">
    <location>
        <begin position="142"/>
        <end position="592"/>
    </location>
</feature>
<keyword evidence="7" id="KW-0934">Plastid</keyword>
<evidence type="ECO:0000256" key="12">
    <source>
        <dbReference type="RuleBase" id="RU362067"/>
    </source>
</evidence>